<accession>M5G7D6</accession>
<dbReference type="STRING" id="1858805.M5G7D6"/>
<dbReference type="SMART" id="SM00166">
    <property type="entry name" value="UBX"/>
    <property type="match status" value="1"/>
</dbReference>
<organism evidence="5 6">
    <name type="scientific">Dacryopinax primogenitus (strain DJM 731)</name>
    <name type="common">Brown rot fungus</name>
    <dbReference type="NCBI Taxonomy" id="1858805"/>
    <lineage>
        <taxon>Eukaryota</taxon>
        <taxon>Fungi</taxon>
        <taxon>Dikarya</taxon>
        <taxon>Basidiomycota</taxon>
        <taxon>Agaricomycotina</taxon>
        <taxon>Dacrymycetes</taxon>
        <taxon>Dacrymycetales</taxon>
        <taxon>Dacrymycetaceae</taxon>
        <taxon>Dacryopinax</taxon>
    </lineage>
</organism>
<evidence type="ECO:0000256" key="2">
    <source>
        <dbReference type="SAM" id="Coils"/>
    </source>
</evidence>
<gene>
    <name evidence="5" type="ORF">DACRYDRAFT_55510</name>
</gene>
<dbReference type="PANTHER" id="PTHR23322:SF1">
    <property type="entry name" value="FAS-ASSOCIATED FACTOR 2"/>
    <property type="match status" value="1"/>
</dbReference>
<dbReference type="OMA" id="FFQGSYT"/>
<dbReference type="SUPFAM" id="SSF52833">
    <property type="entry name" value="Thioredoxin-like"/>
    <property type="match status" value="1"/>
</dbReference>
<keyword evidence="3" id="KW-0732">Signal</keyword>
<dbReference type="GO" id="GO:0005783">
    <property type="term" value="C:endoplasmic reticulum"/>
    <property type="evidence" value="ECO:0007669"/>
    <property type="project" value="TreeGrafter"/>
</dbReference>
<dbReference type="InterPro" id="IPR036249">
    <property type="entry name" value="Thioredoxin-like_sf"/>
</dbReference>
<proteinExistence type="predicted"/>
<dbReference type="Gene3D" id="3.10.20.90">
    <property type="entry name" value="Phosphatidylinositol 3-kinase Catalytic Subunit, Chain A, domain 1"/>
    <property type="match status" value="1"/>
</dbReference>
<dbReference type="GeneID" id="63690393"/>
<dbReference type="OrthoDB" id="1026733at2759"/>
<name>M5G7D6_DACPD</name>
<dbReference type="EMBL" id="JH795869">
    <property type="protein sequence ID" value="EJT99677.1"/>
    <property type="molecule type" value="Genomic_DNA"/>
</dbReference>
<evidence type="ECO:0000259" key="4">
    <source>
        <dbReference type="PROSITE" id="PS50033"/>
    </source>
</evidence>
<dbReference type="Gene3D" id="3.40.30.10">
    <property type="entry name" value="Glutaredoxin"/>
    <property type="match status" value="1"/>
</dbReference>
<dbReference type="HOGENOM" id="CLU_020031_1_0_1"/>
<evidence type="ECO:0000313" key="6">
    <source>
        <dbReference type="Proteomes" id="UP000030653"/>
    </source>
</evidence>
<dbReference type="InterPro" id="IPR006577">
    <property type="entry name" value="UAS"/>
</dbReference>
<dbReference type="PROSITE" id="PS50033">
    <property type="entry name" value="UBX"/>
    <property type="match status" value="1"/>
</dbReference>
<dbReference type="AlphaFoldDB" id="M5G7D6"/>
<keyword evidence="1 2" id="KW-0175">Coiled coil</keyword>
<dbReference type="RefSeq" id="XP_040626575.1">
    <property type="nucleotide sequence ID" value="XM_040775331.1"/>
</dbReference>
<feature type="coiled-coil region" evidence="2">
    <location>
        <begin position="236"/>
        <end position="300"/>
    </location>
</feature>
<feature type="chain" id="PRO_5004067610" description="UBX domain-containing protein" evidence="3">
    <location>
        <begin position="19"/>
        <end position="429"/>
    </location>
</feature>
<dbReference type="SUPFAM" id="SSF54236">
    <property type="entry name" value="Ubiquitin-like"/>
    <property type="match status" value="1"/>
</dbReference>
<reference evidence="5 6" key="1">
    <citation type="journal article" date="2012" name="Science">
        <title>The Paleozoic origin of enzymatic lignin decomposition reconstructed from 31 fungal genomes.</title>
        <authorList>
            <person name="Floudas D."/>
            <person name="Binder M."/>
            <person name="Riley R."/>
            <person name="Barry K."/>
            <person name="Blanchette R.A."/>
            <person name="Henrissat B."/>
            <person name="Martinez A.T."/>
            <person name="Otillar R."/>
            <person name="Spatafora J.W."/>
            <person name="Yadav J.S."/>
            <person name="Aerts A."/>
            <person name="Benoit I."/>
            <person name="Boyd A."/>
            <person name="Carlson A."/>
            <person name="Copeland A."/>
            <person name="Coutinho P.M."/>
            <person name="de Vries R.P."/>
            <person name="Ferreira P."/>
            <person name="Findley K."/>
            <person name="Foster B."/>
            <person name="Gaskell J."/>
            <person name="Glotzer D."/>
            <person name="Gorecki P."/>
            <person name="Heitman J."/>
            <person name="Hesse C."/>
            <person name="Hori C."/>
            <person name="Igarashi K."/>
            <person name="Jurgens J.A."/>
            <person name="Kallen N."/>
            <person name="Kersten P."/>
            <person name="Kohler A."/>
            <person name="Kuees U."/>
            <person name="Kumar T.K.A."/>
            <person name="Kuo A."/>
            <person name="LaButti K."/>
            <person name="Larrondo L.F."/>
            <person name="Lindquist E."/>
            <person name="Ling A."/>
            <person name="Lombard V."/>
            <person name="Lucas S."/>
            <person name="Lundell T."/>
            <person name="Martin R."/>
            <person name="McLaughlin D.J."/>
            <person name="Morgenstern I."/>
            <person name="Morin E."/>
            <person name="Murat C."/>
            <person name="Nagy L.G."/>
            <person name="Nolan M."/>
            <person name="Ohm R.A."/>
            <person name="Patyshakuliyeva A."/>
            <person name="Rokas A."/>
            <person name="Ruiz-Duenas F.J."/>
            <person name="Sabat G."/>
            <person name="Salamov A."/>
            <person name="Samejima M."/>
            <person name="Schmutz J."/>
            <person name="Slot J.C."/>
            <person name="St John F."/>
            <person name="Stenlid J."/>
            <person name="Sun H."/>
            <person name="Sun S."/>
            <person name="Syed K."/>
            <person name="Tsang A."/>
            <person name="Wiebenga A."/>
            <person name="Young D."/>
            <person name="Pisabarro A."/>
            <person name="Eastwood D.C."/>
            <person name="Martin F."/>
            <person name="Cullen D."/>
            <person name="Grigoriev I.V."/>
            <person name="Hibbett D.S."/>
        </authorList>
    </citation>
    <scope>NUCLEOTIDE SEQUENCE [LARGE SCALE GENOMIC DNA]</scope>
    <source>
        <strain evidence="5 6">DJM-731 SS1</strain>
    </source>
</reference>
<dbReference type="GO" id="GO:0043130">
    <property type="term" value="F:ubiquitin binding"/>
    <property type="evidence" value="ECO:0007669"/>
    <property type="project" value="TreeGrafter"/>
</dbReference>
<dbReference type="SMART" id="SM00594">
    <property type="entry name" value="UAS"/>
    <property type="match status" value="1"/>
</dbReference>
<dbReference type="Proteomes" id="UP000030653">
    <property type="component" value="Unassembled WGS sequence"/>
</dbReference>
<protein>
    <recommendedName>
        <fullName evidence="4">UBX domain-containing protein</fullName>
    </recommendedName>
</protein>
<dbReference type="InterPro" id="IPR001012">
    <property type="entry name" value="UBX_dom"/>
</dbReference>
<keyword evidence="6" id="KW-1185">Reference proteome</keyword>
<dbReference type="GO" id="GO:0036503">
    <property type="term" value="P:ERAD pathway"/>
    <property type="evidence" value="ECO:0007669"/>
    <property type="project" value="TreeGrafter"/>
</dbReference>
<evidence type="ECO:0000313" key="5">
    <source>
        <dbReference type="EMBL" id="EJT99677.1"/>
    </source>
</evidence>
<dbReference type="InterPro" id="IPR050730">
    <property type="entry name" value="UBX_domain-protein"/>
</dbReference>
<dbReference type="PANTHER" id="PTHR23322">
    <property type="entry name" value="FAS-ASSOCIATED PROTEIN"/>
    <property type="match status" value="1"/>
</dbReference>
<dbReference type="InterPro" id="IPR029071">
    <property type="entry name" value="Ubiquitin-like_domsf"/>
</dbReference>
<feature type="domain" description="UBX" evidence="4">
    <location>
        <begin position="315"/>
        <end position="385"/>
    </location>
</feature>
<evidence type="ECO:0000256" key="3">
    <source>
        <dbReference type="SAM" id="SignalP"/>
    </source>
</evidence>
<sequence length="429" mass="48493">MSIGLLSNLLQFVLRLLGIPIPRFLRASSATYTSLRGPPPIDDPMVAADRLVRQLEEETGAVCVSRVGMSLQQGEIEATGSGPDGSEKRKVLPDFWIGSYKSALEMAKKDIRILCVVLMSEEHQDMQEFRRSVLTDPDLVRVLTDHAIMTWAGDIRDREAYEVAQSLQATTYPFVAFIALQTRGSRSNANSSSSGATRLAVLSRHEGSPLSTTSAPVLQAYIISTLIPRITPLLTRLRNEQRARQAERLLREEQDRAFREAEKKDRERIEKRRAEEQVRLEAEREKRQQAQEASLLVERRDQWRRWARTALVPPESLDGVRIGIRLPDGRRLVRNFNEDSTLEQLYAYVDVQSIPIESPARLHLGSSPPDFIPEWNFRLASTYPRIEIPFVKDARISDVPALQNGANLIAELIRNGISTAEEDTDSEED</sequence>
<feature type="signal peptide" evidence="3">
    <location>
        <begin position="1"/>
        <end position="18"/>
    </location>
</feature>
<dbReference type="Pfam" id="PF00789">
    <property type="entry name" value="UBX"/>
    <property type="match status" value="1"/>
</dbReference>
<evidence type="ECO:0000256" key="1">
    <source>
        <dbReference type="ARBA" id="ARBA00023054"/>
    </source>
</evidence>